<keyword evidence="3" id="KW-1185">Reference proteome</keyword>
<keyword evidence="1" id="KW-0812">Transmembrane</keyword>
<keyword evidence="1" id="KW-0472">Membrane</keyword>
<proteinExistence type="predicted"/>
<dbReference type="EMBL" id="ML170206">
    <property type="protein sequence ID" value="TDL18593.1"/>
    <property type="molecule type" value="Genomic_DNA"/>
</dbReference>
<feature type="transmembrane region" description="Helical" evidence="1">
    <location>
        <begin position="253"/>
        <end position="275"/>
    </location>
</feature>
<dbReference type="Proteomes" id="UP000294933">
    <property type="component" value="Unassembled WGS sequence"/>
</dbReference>
<dbReference type="AlphaFoldDB" id="A0A4Y7PT68"/>
<name>A0A4Y7PT68_9AGAM</name>
<protein>
    <submittedName>
        <fullName evidence="2">Uncharacterized protein</fullName>
    </submittedName>
</protein>
<organism evidence="2 3">
    <name type="scientific">Rickenella mellea</name>
    <dbReference type="NCBI Taxonomy" id="50990"/>
    <lineage>
        <taxon>Eukaryota</taxon>
        <taxon>Fungi</taxon>
        <taxon>Dikarya</taxon>
        <taxon>Basidiomycota</taxon>
        <taxon>Agaricomycotina</taxon>
        <taxon>Agaricomycetes</taxon>
        <taxon>Hymenochaetales</taxon>
        <taxon>Rickenellaceae</taxon>
        <taxon>Rickenella</taxon>
    </lineage>
</organism>
<feature type="transmembrane region" description="Helical" evidence="1">
    <location>
        <begin position="199"/>
        <end position="219"/>
    </location>
</feature>
<keyword evidence="1" id="KW-1133">Transmembrane helix</keyword>
<gene>
    <name evidence="2" type="ORF">BD410DRAFT_793132</name>
</gene>
<evidence type="ECO:0000256" key="1">
    <source>
        <dbReference type="SAM" id="Phobius"/>
    </source>
</evidence>
<sequence length="310" mass="34055">MTYSSDNFQLVPQSLTPIRLKNERPCNKCPEAPRSCTTSPYTVDCCKKCKEQSQVCVPNRFKGRKDRSQTAIMALVQLSERVIAIDDSWKVVPFVGGSLLTLAEYLEAVSASPWAIHQIEEYLAALSTSLLLLGFSTLSITSCSLTPKEARSSAGLMAAIVEYGPYMKSVVEAICITGTLGILYTWHRRKGQPNWLVNHLFYPGFLNSIVGVFSAALATSELATTRNHSRLVDISVAPPSAIPMIPVPRDLRYPLIVTVVSAIVWGSLSCVYGFGKFPSQDYIMRDLGSGDNLSYDHCHNCCNSVVTEDT</sequence>
<accession>A0A4Y7PT68</accession>
<dbReference type="VEuPathDB" id="FungiDB:BD410DRAFT_793132"/>
<reference evidence="2 3" key="1">
    <citation type="submission" date="2018-06" db="EMBL/GenBank/DDBJ databases">
        <title>A transcriptomic atlas of mushroom development highlights an independent origin of complex multicellularity.</title>
        <authorList>
            <consortium name="DOE Joint Genome Institute"/>
            <person name="Krizsan K."/>
            <person name="Almasi E."/>
            <person name="Merenyi Z."/>
            <person name="Sahu N."/>
            <person name="Viragh M."/>
            <person name="Koszo T."/>
            <person name="Mondo S."/>
            <person name="Kiss B."/>
            <person name="Balint B."/>
            <person name="Kues U."/>
            <person name="Barry K."/>
            <person name="Hegedus J.C."/>
            <person name="Henrissat B."/>
            <person name="Johnson J."/>
            <person name="Lipzen A."/>
            <person name="Ohm R."/>
            <person name="Nagy I."/>
            <person name="Pangilinan J."/>
            <person name="Yan J."/>
            <person name="Xiong Y."/>
            <person name="Grigoriev I.V."/>
            <person name="Hibbett D.S."/>
            <person name="Nagy L.G."/>
        </authorList>
    </citation>
    <scope>NUCLEOTIDE SEQUENCE [LARGE SCALE GENOMIC DNA]</scope>
    <source>
        <strain evidence="2 3">SZMC22713</strain>
    </source>
</reference>
<evidence type="ECO:0000313" key="2">
    <source>
        <dbReference type="EMBL" id="TDL18593.1"/>
    </source>
</evidence>
<evidence type="ECO:0000313" key="3">
    <source>
        <dbReference type="Proteomes" id="UP000294933"/>
    </source>
</evidence>